<name>A0A9N9T673_DIABA</name>
<accession>A0A9N9T673</accession>
<organism evidence="1 2">
    <name type="scientific">Diabrotica balteata</name>
    <name type="common">Banded cucumber beetle</name>
    <dbReference type="NCBI Taxonomy" id="107213"/>
    <lineage>
        <taxon>Eukaryota</taxon>
        <taxon>Metazoa</taxon>
        <taxon>Ecdysozoa</taxon>
        <taxon>Arthropoda</taxon>
        <taxon>Hexapoda</taxon>
        <taxon>Insecta</taxon>
        <taxon>Pterygota</taxon>
        <taxon>Neoptera</taxon>
        <taxon>Endopterygota</taxon>
        <taxon>Coleoptera</taxon>
        <taxon>Polyphaga</taxon>
        <taxon>Cucujiformia</taxon>
        <taxon>Chrysomeloidea</taxon>
        <taxon>Chrysomelidae</taxon>
        <taxon>Galerucinae</taxon>
        <taxon>Diabroticina</taxon>
        <taxon>Diabroticites</taxon>
        <taxon>Diabrotica</taxon>
    </lineage>
</organism>
<reference evidence="1" key="1">
    <citation type="submission" date="2022-01" db="EMBL/GenBank/DDBJ databases">
        <authorList>
            <person name="King R."/>
        </authorList>
    </citation>
    <scope>NUCLEOTIDE SEQUENCE</scope>
</reference>
<dbReference type="Proteomes" id="UP001153709">
    <property type="component" value="Chromosome 7"/>
</dbReference>
<dbReference type="AlphaFoldDB" id="A0A9N9T673"/>
<evidence type="ECO:0000313" key="1">
    <source>
        <dbReference type="EMBL" id="CAG9837739.1"/>
    </source>
</evidence>
<dbReference type="OrthoDB" id="7416380at2759"/>
<sequence length="82" mass="9817">MPKKNATRQEKKQLLSRINKQVIVETVQEDIMEVENMPANPEPVNFTLEQELEIELKRDREIFYNQKKAGSQKDYEKILKRK</sequence>
<protein>
    <submittedName>
        <fullName evidence="1">Uncharacterized protein</fullName>
    </submittedName>
</protein>
<dbReference type="EMBL" id="OU898282">
    <property type="protein sequence ID" value="CAG9837739.1"/>
    <property type="molecule type" value="Genomic_DNA"/>
</dbReference>
<keyword evidence="2" id="KW-1185">Reference proteome</keyword>
<proteinExistence type="predicted"/>
<evidence type="ECO:0000313" key="2">
    <source>
        <dbReference type="Proteomes" id="UP001153709"/>
    </source>
</evidence>
<gene>
    <name evidence="1" type="ORF">DIABBA_LOCUS10698</name>
</gene>